<dbReference type="InterPro" id="IPR016156">
    <property type="entry name" value="FAD/NAD-linked_Rdtase_dimer_sf"/>
</dbReference>
<dbReference type="PRINTS" id="PR00411">
    <property type="entry name" value="PNDRDTASEI"/>
</dbReference>
<keyword evidence="6" id="KW-0676">Redox-active center</keyword>
<dbReference type="HOGENOM" id="CLU_003291_1_3_2"/>
<dbReference type="InterPro" id="IPR023753">
    <property type="entry name" value="FAD/NAD-binding_dom"/>
</dbReference>
<dbReference type="GeneID" id="25400726"/>
<evidence type="ECO:0000313" key="9">
    <source>
        <dbReference type="EMBL" id="AKG38122.1"/>
    </source>
</evidence>
<dbReference type="PATRIC" id="fig|1550241.5.peg.163"/>
<dbReference type="Proteomes" id="UP000067434">
    <property type="component" value="Chromosome"/>
</dbReference>
<proteinExistence type="inferred from homology"/>
<comment type="similarity">
    <text evidence="2">Belongs to the class-III pyridine nucleotide-disulfide oxidoreductase family.</text>
</comment>
<sequence>MGDKANVVVIGGGPAGMTAASRIKRIHPEWRVMVFERSKYVSYAPCGIPYFLGGYAKDIEELVHYPLRVFKEERGIEVYTETEVVEAGNGFIRARFHDGSENTFSWEKLLIATGARPRIPPIPGVELSGVLTIRTLESGEEARRAVDEAKRIAIIGGGYIGLELADNLRRIGKSVMLFEMLPHVMPTLDADIAQLIEAELIRNGVDLHLGEALQALEGHKKVEKIVTDKGEYKVDLVFLATGVTPETHIAEMLGVRKGNTGAISTDPSMRTNLENVYAAGDNAEAINLVTGKPDWFPLAPVANKMGYVAGASISGIEATFPGALGTAITKVFDLEVARTGLTEERAIKEGFNPASVVIKANSRASYYPGGSPMTVKLIADRNTGRLLGAQIVGGDGVLARIDALAALIGKGGNVRDLFFSDLAYAPPFAPVWDPVIVAARVLLGKIEKE</sequence>
<evidence type="ECO:0000256" key="2">
    <source>
        <dbReference type="ARBA" id="ARBA00009130"/>
    </source>
</evidence>
<evidence type="ECO:0000256" key="6">
    <source>
        <dbReference type="ARBA" id="ARBA00023284"/>
    </source>
</evidence>
<keyword evidence="5" id="KW-0560">Oxidoreductase</keyword>
<dbReference type="InterPro" id="IPR004099">
    <property type="entry name" value="Pyr_nucl-diS_OxRdtase_dimer"/>
</dbReference>
<dbReference type="GO" id="GO:0016491">
    <property type="term" value="F:oxidoreductase activity"/>
    <property type="evidence" value="ECO:0007669"/>
    <property type="project" value="UniProtKB-KW"/>
</dbReference>
<gene>
    <name evidence="9" type="ORF">MA03_00805</name>
</gene>
<dbReference type="EMBL" id="CP009961">
    <property type="protein sequence ID" value="AKG38122.1"/>
    <property type="molecule type" value="Genomic_DNA"/>
</dbReference>
<dbReference type="InterPro" id="IPR036188">
    <property type="entry name" value="FAD/NAD-bd_sf"/>
</dbReference>
<evidence type="ECO:0000259" key="8">
    <source>
        <dbReference type="Pfam" id="PF07992"/>
    </source>
</evidence>
<comment type="cofactor">
    <cofactor evidence="1">
        <name>FAD</name>
        <dbReference type="ChEBI" id="CHEBI:57692"/>
    </cofactor>
</comment>
<dbReference type="OrthoDB" id="27922at2157"/>
<organism evidence="9 10">
    <name type="scientific">Infirmifilum uzonense</name>
    <dbReference type="NCBI Taxonomy" id="1550241"/>
    <lineage>
        <taxon>Archaea</taxon>
        <taxon>Thermoproteota</taxon>
        <taxon>Thermoprotei</taxon>
        <taxon>Thermofilales</taxon>
        <taxon>Thermofilaceae</taxon>
        <taxon>Infirmifilum</taxon>
    </lineage>
</organism>
<evidence type="ECO:0000256" key="1">
    <source>
        <dbReference type="ARBA" id="ARBA00001974"/>
    </source>
</evidence>
<keyword evidence="10" id="KW-1185">Reference proteome</keyword>
<dbReference type="InterPro" id="IPR050260">
    <property type="entry name" value="FAD-bd_OxRdtase"/>
</dbReference>
<dbReference type="PRINTS" id="PR00368">
    <property type="entry name" value="FADPNR"/>
</dbReference>
<reference evidence="9 10" key="1">
    <citation type="journal article" date="2015" name="Stand. Genomic Sci.">
        <title>Complete genome sequence of and proposal of Thermofilum uzonense sp. nov. a novel hyperthermophilic crenarchaeon and emended description of the genus Thermofilum.</title>
        <authorList>
            <person name="Toshchakov S.V."/>
            <person name="Korzhenkov A.A."/>
            <person name="Samarov N.I."/>
            <person name="Mazunin I.O."/>
            <person name="Mozhey O.I."/>
            <person name="Shmyr I.S."/>
            <person name="Derbikova K.S."/>
            <person name="Taranov E.A."/>
            <person name="Dominova I.N."/>
            <person name="Bonch-Osmolovskaya E.A."/>
            <person name="Patrushev M.V."/>
            <person name="Podosokorskaya O.A."/>
            <person name="Kublanov I.V."/>
        </authorList>
    </citation>
    <scope>NUCLEOTIDE SEQUENCE [LARGE SCALE GENOMIC DNA]</scope>
    <source>
        <strain evidence="9 10">1807-2</strain>
    </source>
</reference>
<dbReference type="SUPFAM" id="SSF55424">
    <property type="entry name" value="FAD/NAD-linked reductases, dimerisation (C-terminal) domain"/>
    <property type="match status" value="1"/>
</dbReference>
<accession>A0A0F7FH11</accession>
<keyword evidence="4" id="KW-0274">FAD</keyword>
<dbReference type="KEGG" id="thf:MA03_00805"/>
<evidence type="ECO:0000259" key="7">
    <source>
        <dbReference type="Pfam" id="PF02852"/>
    </source>
</evidence>
<dbReference type="Pfam" id="PF07992">
    <property type="entry name" value="Pyr_redox_2"/>
    <property type="match status" value="1"/>
</dbReference>
<protein>
    <submittedName>
        <fullName evidence="9">CoA-disulfide reductase</fullName>
    </submittedName>
</protein>
<evidence type="ECO:0000256" key="3">
    <source>
        <dbReference type="ARBA" id="ARBA00022630"/>
    </source>
</evidence>
<dbReference type="STRING" id="1550241.MA03_00805"/>
<dbReference type="RefSeq" id="WP_052883455.1">
    <property type="nucleotide sequence ID" value="NZ_CP009961.1"/>
</dbReference>
<dbReference type="Pfam" id="PF02852">
    <property type="entry name" value="Pyr_redox_dim"/>
    <property type="match status" value="1"/>
</dbReference>
<dbReference type="PANTHER" id="PTHR43429">
    <property type="entry name" value="PYRIDINE NUCLEOTIDE-DISULFIDE OXIDOREDUCTASE DOMAIN-CONTAINING"/>
    <property type="match status" value="1"/>
</dbReference>
<evidence type="ECO:0000256" key="5">
    <source>
        <dbReference type="ARBA" id="ARBA00023002"/>
    </source>
</evidence>
<evidence type="ECO:0000313" key="10">
    <source>
        <dbReference type="Proteomes" id="UP000067434"/>
    </source>
</evidence>
<feature type="domain" description="Pyridine nucleotide-disulphide oxidoreductase dimerisation" evidence="7">
    <location>
        <begin position="327"/>
        <end position="430"/>
    </location>
</feature>
<evidence type="ECO:0000256" key="4">
    <source>
        <dbReference type="ARBA" id="ARBA00022827"/>
    </source>
</evidence>
<keyword evidence="3" id="KW-0285">Flavoprotein</keyword>
<dbReference type="PANTHER" id="PTHR43429:SF1">
    <property type="entry name" value="NAD(P)H SULFUR OXIDOREDUCTASE (COA-DEPENDENT)"/>
    <property type="match status" value="1"/>
</dbReference>
<feature type="domain" description="FAD/NAD(P)-binding" evidence="8">
    <location>
        <begin position="6"/>
        <end position="304"/>
    </location>
</feature>
<dbReference type="AlphaFoldDB" id="A0A0F7FH11"/>
<dbReference type="SUPFAM" id="SSF51905">
    <property type="entry name" value="FAD/NAD(P)-binding domain"/>
    <property type="match status" value="1"/>
</dbReference>
<name>A0A0F7FH11_9CREN</name>
<dbReference type="Gene3D" id="3.50.50.60">
    <property type="entry name" value="FAD/NAD(P)-binding domain"/>
    <property type="match status" value="2"/>
</dbReference>